<dbReference type="OrthoDB" id="1522627at2"/>
<keyword evidence="2" id="KW-0732">Signal</keyword>
<feature type="chain" id="PRO_5015401789" evidence="2">
    <location>
        <begin position="26"/>
        <end position="501"/>
    </location>
</feature>
<keyword evidence="4" id="KW-1185">Reference proteome</keyword>
<dbReference type="Gene3D" id="2.40.10.10">
    <property type="entry name" value="Trypsin-like serine proteases"/>
    <property type="match status" value="2"/>
</dbReference>
<name>A0A2T4YZ77_9HYPH</name>
<evidence type="ECO:0000256" key="1">
    <source>
        <dbReference type="SAM" id="MobiDB-lite"/>
    </source>
</evidence>
<dbReference type="PRINTS" id="PR00834">
    <property type="entry name" value="PROTEASES2C"/>
</dbReference>
<evidence type="ECO:0000256" key="2">
    <source>
        <dbReference type="SAM" id="SignalP"/>
    </source>
</evidence>
<protein>
    <submittedName>
        <fullName evidence="3">Trypsin-like peptidase</fullName>
    </submittedName>
</protein>
<dbReference type="InterPro" id="IPR036365">
    <property type="entry name" value="PGBD-like_sf"/>
</dbReference>
<comment type="caution">
    <text evidence="3">The sequence shown here is derived from an EMBL/GenBank/DDBJ whole genome shotgun (WGS) entry which is preliminary data.</text>
</comment>
<dbReference type="InterPro" id="IPR043504">
    <property type="entry name" value="Peptidase_S1_PA_chymotrypsin"/>
</dbReference>
<dbReference type="EMBL" id="PZZL01000008">
    <property type="protein sequence ID" value="PTM52286.1"/>
    <property type="molecule type" value="Genomic_DNA"/>
</dbReference>
<feature type="signal peptide" evidence="2">
    <location>
        <begin position="1"/>
        <end position="25"/>
    </location>
</feature>
<dbReference type="PANTHER" id="PTHR43019">
    <property type="entry name" value="SERINE ENDOPROTEASE DEGS"/>
    <property type="match status" value="1"/>
</dbReference>
<accession>A0A2T4YZ77</accession>
<proteinExistence type="predicted"/>
<dbReference type="PANTHER" id="PTHR43019:SF23">
    <property type="entry name" value="PROTEASE DO-LIKE 5, CHLOROPLASTIC"/>
    <property type="match status" value="1"/>
</dbReference>
<dbReference type="AlphaFoldDB" id="A0A2T4YZ77"/>
<sequence>MIRHIQRIAAVVGLLLGLAALPAQANEEAIRFYGGMDLSARIGLQRSLIWVNTFPAIADGNITPRTINAIREYQARLGRPQTGILRADELDRLLADAKRVRDGVGYRTLRDDATGTVVGVPANLIATTERVRRGTRLRSPNGDIDIVTMEIPRAERSLGEHYDMTLRNRPPAHYKVFRGNWFVIAGAEASGRSYYVRMHDTGGALRGFAISYDPMLTPILGPVVSAMSSDFRPDANGMSVAESQADVGNLRSRQASLPPSQNLQPLPPVASEPQPAAPAGTPSGVGGPSEPIRQGLSTGTGFLVSSSGYFLTNAHGVTDCASIAIGVFGPARLVDADATNDIALLQVGAVVPATPLTFAPRSPTIGEEIIALGFPLQNILANGLNMTRGDVSALAGIGGDTRFLQISAAVQPGNSGGPLLDRSGRLVGIVTGKLNATRVARSTGDIPQSVNFAIRSELAELFLRRHGIAFTVASTEGAKREAAEIVAATKDAVHQVACIKK</sequence>
<reference evidence="3 4" key="1">
    <citation type="submission" date="2018-04" db="EMBL/GenBank/DDBJ databases">
        <title>Genomic Encyclopedia of Archaeal and Bacterial Type Strains, Phase II (KMG-II): from individual species to whole genera.</title>
        <authorList>
            <person name="Goeker M."/>
        </authorList>
    </citation>
    <scope>NUCLEOTIDE SEQUENCE [LARGE SCALE GENOMIC DNA]</scope>
    <source>
        <strain evidence="3 4">DSM 25521</strain>
    </source>
</reference>
<dbReference type="InterPro" id="IPR009003">
    <property type="entry name" value="Peptidase_S1_PA"/>
</dbReference>
<gene>
    <name evidence="3" type="ORF">C8P69_10886</name>
</gene>
<dbReference type="Pfam" id="PF13365">
    <property type="entry name" value="Trypsin_2"/>
    <property type="match status" value="1"/>
</dbReference>
<dbReference type="GO" id="GO:0004252">
    <property type="term" value="F:serine-type endopeptidase activity"/>
    <property type="evidence" value="ECO:0007669"/>
    <property type="project" value="InterPro"/>
</dbReference>
<dbReference type="SUPFAM" id="SSF50494">
    <property type="entry name" value="Trypsin-like serine proteases"/>
    <property type="match status" value="1"/>
</dbReference>
<dbReference type="Proteomes" id="UP000241808">
    <property type="component" value="Unassembled WGS sequence"/>
</dbReference>
<dbReference type="GO" id="GO:0006508">
    <property type="term" value="P:proteolysis"/>
    <property type="evidence" value="ECO:0007669"/>
    <property type="project" value="InterPro"/>
</dbReference>
<feature type="region of interest" description="Disordered" evidence="1">
    <location>
        <begin position="235"/>
        <end position="292"/>
    </location>
</feature>
<organism evidence="3 4">
    <name type="scientific">Phreatobacter oligotrophus</name>
    <dbReference type="NCBI Taxonomy" id="1122261"/>
    <lineage>
        <taxon>Bacteria</taxon>
        <taxon>Pseudomonadati</taxon>
        <taxon>Pseudomonadota</taxon>
        <taxon>Alphaproteobacteria</taxon>
        <taxon>Hyphomicrobiales</taxon>
        <taxon>Phreatobacteraceae</taxon>
        <taxon>Phreatobacter</taxon>
    </lineage>
</organism>
<evidence type="ECO:0000313" key="3">
    <source>
        <dbReference type="EMBL" id="PTM52286.1"/>
    </source>
</evidence>
<dbReference type="RefSeq" id="WP_108178671.1">
    <property type="nucleotide sequence ID" value="NZ_PZZL01000008.1"/>
</dbReference>
<evidence type="ECO:0000313" key="4">
    <source>
        <dbReference type="Proteomes" id="UP000241808"/>
    </source>
</evidence>
<dbReference type="InterPro" id="IPR001940">
    <property type="entry name" value="Peptidase_S1C"/>
</dbReference>
<dbReference type="SUPFAM" id="SSF47090">
    <property type="entry name" value="PGBD-like"/>
    <property type="match status" value="1"/>
</dbReference>